<evidence type="ECO:0000313" key="10">
    <source>
        <dbReference type="EMBL" id="HDN85088.1"/>
    </source>
</evidence>
<protein>
    <recommendedName>
        <fullName evidence="9">NADH:quinone oxidoreductase/Mrp antiporter transmembrane domain-containing protein</fullName>
    </recommendedName>
</protein>
<keyword evidence="5 8" id="KW-1133">Transmembrane helix</keyword>
<evidence type="ECO:0000256" key="3">
    <source>
        <dbReference type="ARBA" id="ARBA00022475"/>
    </source>
</evidence>
<dbReference type="Pfam" id="PF00361">
    <property type="entry name" value="Proton_antipo_M"/>
    <property type="match status" value="1"/>
</dbReference>
<feature type="transmembrane region" description="Helical" evidence="8">
    <location>
        <begin position="403"/>
        <end position="424"/>
    </location>
</feature>
<keyword evidence="6 8" id="KW-0472">Membrane</keyword>
<dbReference type="PANTHER" id="PTHR42703">
    <property type="entry name" value="NADH DEHYDROGENASE"/>
    <property type="match status" value="1"/>
</dbReference>
<keyword evidence="4 7" id="KW-0812">Transmembrane</keyword>
<evidence type="ECO:0000256" key="6">
    <source>
        <dbReference type="ARBA" id="ARBA00023136"/>
    </source>
</evidence>
<evidence type="ECO:0000259" key="9">
    <source>
        <dbReference type="Pfam" id="PF00361"/>
    </source>
</evidence>
<reference evidence="10" key="1">
    <citation type="journal article" date="2020" name="mSystems">
        <title>Genome- and Community-Level Interaction Insights into Carbon Utilization and Element Cycling Functions of Hydrothermarchaeota in Hydrothermal Sediment.</title>
        <authorList>
            <person name="Zhou Z."/>
            <person name="Liu Y."/>
            <person name="Xu W."/>
            <person name="Pan J."/>
            <person name="Luo Z.H."/>
            <person name="Li M."/>
        </authorList>
    </citation>
    <scope>NUCLEOTIDE SEQUENCE [LARGE SCALE GENOMIC DNA]</scope>
    <source>
        <strain evidence="10">HyVt-219</strain>
    </source>
</reference>
<feature type="transmembrane region" description="Helical" evidence="8">
    <location>
        <begin position="532"/>
        <end position="552"/>
    </location>
</feature>
<feature type="transmembrane region" description="Helical" evidence="8">
    <location>
        <begin position="33"/>
        <end position="52"/>
    </location>
</feature>
<evidence type="ECO:0000256" key="8">
    <source>
        <dbReference type="SAM" id="Phobius"/>
    </source>
</evidence>
<feature type="transmembrane region" description="Helical" evidence="8">
    <location>
        <begin position="365"/>
        <end position="383"/>
    </location>
</feature>
<feature type="transmembrane region" description="Helical" evidence="8">
    <location>
        <begin position="204"/>
        <end position="228"/>
    </location>
</feature>
<dbReference type="InterPro" id="IPR003918">
    <property type="entry name" value="NADH_UbQ_OxRdtase"/>
</dbReference>
<evidence type="ECO:0000256" key="4">
    <source>
        <dbReference type="ARBA" id="ARBA00022692"/>
    </source>
</evidence>
<dbReference type="PANTHER" id="PTHR42703:SF1">
    <property type="entry name" value="NA(+)_H(+) ANTIPORTER SUBUNIT D1"/>
    <property type="match status" value="1"/>
</dbReference>
<dbReference type="AlphaFoldDB" id="A0A7V0N1G2"/>
<evidence type="ECO:0000256" key="2">
    <source>
        <dbReference type="ARBA" id="ARBA00005346"/>
    </source>
</evidence>
<name>A0A7V0N1G2_UNCAE</name>
<organism evidence="10">
    <name type="scientific">Aerophobetes bacterium</name>
    <dbReference type="NCBI Taxonomy" id="2030807"/>
    <lineage>
        <taxon>Bacteria</taxon>
        <taxon>Candidatus Aerophobota</taxon>
    </lineage>
</organism>
<accession>A0A7V0N1G2</accession>
<feature type="transmembrane region" description="Helical" evidence="8">
    <location>
        <begin position="108"/>
        <end position="125"/>
    </location>
</feature>
<dbReference type="EMBL" id="DRBC01000304">
    <property type="protein sequence ID" value="HDN85088.1"/>
    <property type="molecule type" value="Genomic_DNA"/>
</dbReference>
<evidence type="ECO:0000256" key="7">
    <source>
        <dbReference type="RuleBase" id="RU000320"/>
    </source>
</evidence>
<evidence type="ECO:0000256" key="5">
    <source>
        <dbReference type="ARBA" id="ARBA00022989"/>
    </source>
</evidence>
<dbReference type="InterPro" id="IPR001750">
    <property type="entry name" value="ND/Mrp_TM"/>
</dbReference>
<feature type="transmembrane region" description="Helical" evidence="8">
    <location>
        <begin position="486"/>
        <end position="511"/>
    </location>
</feature>
<feature type="transmembrane region" description="Helical" evidence="8">
    <location>
        <begin position="240"/>
        <end position="259"/>
    </location>
</feature>
<comment type="caution">
    <text evidence="10">The sequence shown here is derived from an EMBL/GenBank/DDBJ whole genome shotgun (WGS) entry which is preliminary data.</text>
</comment>
<dbReference type="GO" id="GO:0042773">
    <property type="term" value="P:ATP synthesis coupled electron transport"/>
    <property type="evidence" value="ECO:0007669"/>
    <property type="project" value="InterPro"/>
</dbReference>
<feature type="transmembrane region" description="Helical" evidence="8">
    <location>
        <begin position="6"/>
        <end position="26"/>
    </location>
</feature>
<sequence>MSNLVILLIAIPFLASFFVLLDRYLLNFYIADLISIVAISLCLFFLVLLYPSMIDGKIISYLVGGWKEPVGIALYMNGFAWVTSFIGVVICLLILIYARDNRNYTYDFYFLFLILIGGMQGVILTQDLFNMFVFFEILSIASYILIAYSKKSKSVIAGFNYLLISSLGMGFFLLGIALFYGQTGVLSLREGAHLIDELGRGSRMFAFSLLLICVGIGIKAAFVPLHTWLPDAHAFAPHPVSAVLSAVMIKISFLAIWRILRIFQATHLQHILLWIGGITALVGIIWAIAQSDAKKLLAYSSISQMGFIIASFGVATSVSLTASFYHILSHSLFKSLLFLSIGVVIYTTGKRNIYELSGLGRKMPFVGMSFFIGAFSICGIPPFNGYVSKTLISISMKNFPFVYLLLFLASVGTVSSFSKLSGIFTGREINKDSNSQSKKLSRKISGGILTSLAVLSVLCLVTGIFYQSGIRLVSRLILGEKIRYPVFIYSSSYLGGSGFVVLLGLVVYFFISTSRGKKVLRYIEKIKLGLNDSLLLVVVGFLIFVALSWIMGFKS</sequence>
<feature type="transmembrane region" description="Helical" evidence="8">
    <location>
        <begin position="271"/>
        <end position="289"/>
    </location>
</feature>
<evidence type="ECO:0000256" key="1">
    <source>
        <dbReference type="ARBA" id="ARBA00004651"/>
    </source>
</evidence>
<dbReference type="GO" id="GO:0008137">
    <property type="term" value="F:NADH dehydrogenase (ubiquinone) activity"/>
    <property type="evidence" value="ECO:0007669"/>
    <property type="project" value="InterPro"/>
</dbReference>
<dbReference type="Proteomes" id="UP000885660">
    <property type="component" value="Unassembled WGS sequence"/>
</dbReference>
<feature type="domain" description="NADH:quinone oxidoreductase/Mrp antiporter transmembrane" evidence="9">
    <location>
        <begin position="126"/>
        <end position="406"/>
    </location>
</feature>
<gene>
    <name evidence="10" type="ORF">ENG47_04965</name>
</gene>
<proteinExistence type="inferred from homology"/>
<feature type="transmembrane region" description="Helical" evidence="8">
    <location>
        <begin position="161"/>
        <end position="180"/>
    </location>
</feature>
<keyword evidence="3" id="KW-1003">Cell membrane</keyword>
<comment type="similarity">
    <text evidence="2">Belongs to the CPA3 antiporters (TC 2.A.63) subunit D family.</text>
</comment>
<feature type="transmembrane region" description="Helical" evidence="8">
    <location>
        <begin position="296"/>
        <end position="318"/>
    </location>
</feature>
<feature type="transmembrane region" description="Helical" evidence="8">
    <location>
        <begin position="131"/>
        <end position="149"/>
    </location>
</feature>
<dbReference type="PRINTS" id="PR01437">
    <property type="entry name" value="NUOXDRDTASE4"/>
</dbReference>
<feature type="transmembrane region" description="Helical" evidence="8">
    <location>
        <begin position="72"/>
        <end position="96"/>
    </location>
</feature>
<comment type="subcellular location">
    <subcellularLocation>
        <location evidence="1">Cell membrane</location>
        <topology evidence="1">Multi-pass membrane protein</topology>
    </subcellularLocation>
    <subcellularLocation>
        <location evidence="7">Membrane</location>
        <topology evidence="7">Multi-pass membrane protein</topology>
    </subcellularLocation>
</comment>
<dbReference type="InterPro" id="IPR050586">
    <property type="entry name" value="CPA3_Na-H_Antiporter_D"/>
</dbReference>
<feature type="transmembrane region" description="Helical" evidence="8">
    <location>
        <begin position="444"/>
        <end position="466"/>
    </location>
</feature>
<feature type="transmembrane region" description="Helical" evidence="8">
    <location>
        <begin position="324"/>
        <end position="345"/>
    </location>
</feature>
<dbReference type="GO" id="GO:0005886">
    <property type="term" value="C:plasma membrane"/>
    <property type="evidence" value="ECO:0007669"/>
    <property type="project" value="UniProtKB-SubCell"/>
</dbReference>